<dbReference type="EMBL" id="CP029600">
    <property type="protein sequence ID" value="AWO00946.1"/>
    <property type="molecule type" value="Genomic_DNA"/>
</dbReference>
<protein>
    <recommendedName>
        <fullName evidence="3">EboA domain-containing protein</fullName>
    </recommendedName>
</protein>
<evidence type="ECO:0008006" key="3">
    <source>
        <dbReference type="Google" id="ProtNLM"/>
    </source>
</evidence>
<gene>
    <name evidence="1" type="ORF">DLD77_04135</name>
</gene>
<keyword evidence="2" id="KW-1185">Reference proteome</keyword>
<dbReference type="RefSeq" id="WP_119076941.1">
    <property type="nucleotide sequence ID" value="NZ_CP029600.1"/>
</dbReference>
<organism evidence="1 2">
    <name type="scientific">Chitinophaga alhagiae</name>
    <dbReference type="NCBI Taxonomy" id="2203219"/>
    <lineage>
        <taxon>Bacteria</taxon>
        <taxon>Pseudomonadati</taxon>
        <taxon>Bacteroidota</taxon>
        <taxon>Chitinophagia</taxon>
        <taxon>Chitinophagales</taxon>
        <taxon>Chitinophagaceae</taxon>
        <taxon>Chitinophaga</taxon>
    </lineage>
</organism>
<accession>A0ABN5LNL0</accession>
<dbReference type="NCBIfam" id="NF035938">
    <property type="entry name" value="EboA_domain"/>
    <property type="match status" value="1"/>
</dbReference>
<name>A0ABN5LNL0_9BACT</name>
<proteinExistence type="predicted"/>
<dbReference type="InterPro" id="IPR047715">
    <property type="entry name" value="EboA_dom"/>
</dbReference>
<evidence type="ECO:0000313" key="2">
    <source>
        <dbReference type="Proteomes" id="UP000246099"/>
    </source>
</evidence>
<evidence type="ECO:0000313" key="1">
    <source>
        <dbReference type="EMBL" id="AWO00946.1"/>
    </source>
</evidence>
<dbReference type="Proteomes" id="UP000246099">
    <property type="component" value="Chromosome"/>
</dbReference>
<reference evidence="1 2" key="1">
    <citation type="submission" date="2018-05" db="EMBL/GenBank/DDBJ databases">
        <title>Chitinophaga sp. nov., isolated from rhizosphere soil of Alhagi.</title>
        <authorList>
            <person name="Liu Y."/>
        </authorList>
    </citation>
    <scope>NUCLEOTIDE SEQUENCE [LARGE SCALE GENOMIC DNA]</scope>
    <source>
        <strain evidence="1 2">T22</strain>
    </source>
</reference>
<sequence length="293" mass="33246">MGYAYDEQTTAALLRQIISRHISEKAAQWVQDRLTAWQQQQALSVFNMAFAAAPRFIGREPVTATIAESPVLPVDLEGYTADRLFRIWWLLQLPVDDKKKYIEIIENLFNTAEMNELVALYGALPLLAFPEAWQLRTAEGIRSNIGGVLEAIMLHNPYPAANLDQPAWNQLVIKAFFTEKPVHLIAGLDRRANPELARILLDYSHERRAAGRPVHPMLWRLVGPFLEEMGLEDIERLWLSEYNAEREAAALACHASGYGPARELLEKRPELKAEIEAGQLTWETVAHRVNMAN</sequence>